<dbReference type="OrthoDB" id="10424886at2759"/>
<reference evidence="2 3" key="1">
    <citation type="submission" date="2014-04" db="EMBL/GenBank/DDBJ databases">
        <authorList>
            <consortium name="DOE Joint Genome Institute"/>
            <person name="Kuo A."/>
            <person name="Kohler A."/>
            <person name="Jargeat P."/>
            <person name="Nagy L.G."/>
            <person name="Floudas D."/>
            <person name="Copeland A."/>
            <person name="Barry K.W."/>
            <person name="Cichocki N."/>
            <person name="Veneault-Fourrey C."/>
            <person name="LaButti K."/>
            <person name="Lindquist E.A."/>
            <person name="Lipzen A."/>
            <person name="Lundell T."/>
            <person name="Morin E."/>
            <person name="Murat C."/>
            <person name="Sun H."/>
            <person name="Tunlid A."/>
            <person name="Henrissat B."/>
            <person name="Grigoriev I.V."/>
            <person name="Hibbett D.S."/>
            <person name="Martin F."/>
            <person name="Nordberg H.P."/>
            <person name="Cantor M.N."/>
            <person name="Hua S.X."/>
        </authorList>
    </citation>
    <scope>NUCLEOTIDE SEQUENCE [LARGE SCALE GENOMIC DNA]</scope>
    <source>
        <strain evidence="2 3">Ve08.2h10</strain>
    </source>
</reference>
<feature type="non-terminal residue" evidence="2">
    <location>
        <position position="172"/>
    </location>
</feature>
<dbReference type="AlphaFoldDB" id="A0A0D0CYN4"/>
<accession>A0A0D0CYN4</accession>
<dbReference type="Proteomes" id="UP000054538">
    <property type="component" value="Unassembled WGS sequence"/>
</dbReference>
<organism evidence="2 3">
    <name type="scientific">Paxillus rubicundulus Ve08.2h10</name>
    <dbReference type="NCBI Taxonomy" id="930991"/>
    <lineage>
        <taxon>Eukaryota</taxon>
        <taxon>Fungi</taxon>
        <taxon>Dikarya</taxon>
        <taxon>Basidiomycota</taxon>
        <taxon>Agaricomycotina</taxon>
        <taxon>Agaricomycetes</taxon>
        <taxon>Agaricomycetidae</taxon>
        <taxon>Boletales</taxon>
        <taxon>Paxilineae</taxon>
        <taxon>Paxillaceae</taxon>
        <taxon>Paxillus</taxon>
    </lineage>
</organism>
<evidence type="ECO:0000313" key="2">
    <source>
        <dbReference type="EMBL" id="KIK76341.1"/>
    </source>
</evidence>
<feature type="compositionally biased region" description="Acidic residues" evidence="1">
    <location>
        <begin position="1"/>
        <end position="13"/>
    </location>
</feature>
<dbReference type="EMBL" id="KN827540">
    <property type="protein sequence ID" value="KIK76341.1"/>
    <property type="molecule type" value="Genomic_DNA"/>
</dbReference>
<name>A0A0D0CYN4_9AGAM</name>
<gene>
    <name evidence="2" type="ORF">PAXRUDRAFT_170225</name>
</gene>
<dbReference type="InParanoid" id="A0A0D0CYN4"/>
<evidence type="ECO:0000313" key="3">
    <source>
        <dbReference type="Proteomes" id="UP000054538"/>
    </source>
</evidence>
<proteinExistence type="predicted"/>
<reference evidence="3" key="2">
    <citation type="submission" date="2015-01" db="EMBL/GenBank/DDBJ databases">
        <title>Evolutionary Origins and Diversification of the Mycorrhizal Mutualists.</title>
        <authorList>
            <consortium name="DOE Joint Genome Institute"/>
            <consortium name="Mycorrhizal Genomics Consortium"/>
            <person name="Kohler A."/>
            <person name="Kuo A."/>
            <person name="Nagy L.G."/>
            <person name="Floudas D."/>
            <person name="Copeland A."/>
            <person name="Barry K.W."/>
            <person name="Cichocki N."/>
            <person name="Veneault-Fourrey C."/>
            <person name="LaButti K."/>
            <person name="Lindquist E.A."/>
            <person name="Lipzen A."/>
            <person name="Lundell T."/>
            <person name="Morin E."/>
            <person name="Murat C."/>
            <person name="Riley R."/>
            <person name="Ohm R."/>
            <person name="Sun H."/>
            <person name="Tunlid A."/>
            <person name="Henrissat B."/>
            <person name="Grigoriev I.V."/>
            <person name="Hibbett D.S."/>
            <person name="Martin F."/>
        </authorList>
    </citation>
    <scope>NUCLEOTIDE SEQUENCE [LARGE SCALE GENOMIC DNA]</scope>
    <source>
        <strain evidence="3">Ve08.2h10</strain>
    </source>
</reference>
<feature type="region of interest" description="Disordered" evidence="1">
    <location>
        <begin position="1"/>
        <end position="172"/>
    </location>
</feature>
<evidence type="ECO:0000256" key="1">
    <source>
        <dbReference type="SAM" id="MobiDB-lite"/>
    </source>
</evidence>
<sequence>GSRADDEDGDNDNDNDHHSHVEPQQPKSTCQMAINKATDTTDPNAMGAGPAVPVGMTNGPPNKGRNIEKVDEAGEWASGSVTPSSNDDGGDKNIHHTYVVPNTTRPPPYHTLPTPDEQRQPPGMLLEGEKTGQQSSRCTDETGMHLDVSEQRCQRDERVSTPYPTQSHHLPT</sequence>
<dbReference type="HOGENOM" id="CLU_125777_1_0_1"/>
<feature type="compositionally biased region" description="Polar residues" evidence="1">
    <location>
        <begin position="162"/>
        <end position="172"/>
    </location>
</feature>
<feature type="compositionally biased region" description="Basic and acidic residues" evidence="1">
    <location>
        <begin position="138"/>
        <end position="159"/>
    </location>
</feature>
<protein>
    <submittedName>
        <fullName evidence="2">Uncharacterized protein</fullName>
    </submittedName>
</protein>
<keyword evidence="3" id="KW-1185">Reference proteome</keyword>
<feature type="compositionally biased region" description="Polar residues" evidence="1">
    <location>
        <begin position="25"/>
        <end position="43"/>
    </location>
</feature>